<evidence type="ECO:0000313" key="2">
    <source>
        <dbReference type="Proteomes" id="UP000234460"/>
    </source>
</evidence>
<comment type="caution">
    <text evidence="1">The sequence shown here is derived from an EMBL/GenBank/DDBJ whole genome shotgun (WGS) entry which is preliminary data.</text>
</comment>
<proteinExistence type="predicted"/>
<dbReference type="Proteomes" id="UP000234460">
    <property type="component" value="Chromosome LMANV2"/>
</dbReference>
<sequence length="38" mass="4757">MNLLLLRRMKIALKVDDQFYQRRRIFQKIIFKTDLLAF</sequence>
<accession>A0AAQ1SQX1</accession>
<dbReference type="AlphaFoldDB" id="A0AAQ1SQX1"/>
<gene>
    <name evidence="1" type="ORF">LMANV2_90168</name>
</gene>
<protein>
    <submittedName>
        <fullName evidence="1">Uncharacterized protein</fullName>
    </submittedName>
</protein>
<evidence type="ECO:0000313" key="1">
    <source>
        <dbReference type="EMBL" id="SOR63974.1"/>
    </source>
</evidence>
<reference evidence="1 2" key="1">
    <citation type="submission" date="2017-11" db="EMBL/GenBank/DDBJ databases">
        <authorList>
            <person name="Lechat P."/>
        </authorList>
    </citation>
    <scope>NUCLEOTIDE SEQUENCE [LARGE SCALE GENOMIC DNA]</scope>
    <source>
        <strain evidence="1">L495</strain>
    </source>
</reference>
<organism evidence="1 2">
    <name type="scientific">Leptospira interrogans serovar Manilae</name>
    <dbReference type="NCBI Taxonomy" id="214675"/>
    <lineage>
        <taxon>Bacteria</taxon>
        <taxon>Pseudomonadati</taxon>
        <taxon>Spirochaetota</taxon>
        <taxon>Spirochaetia</taxon>
        <taxon>Leptospirales</taxon>
        <taxon>Leptospiraceae</taxon>
        <taxon>Leptospira</taxon>
    </lineage>
</organism>
<name>A0AAQ1SQX1_LEPIR</name>
<dbReference type="EMBL" id="OEJX01000088">
    <property type="protein sequence ID" value="SOR63974.1"/>
    <property type="molecule type" value="Genomic_DNA"/>
</dbReference>